<feature type="domain" description="C2H2-type" evidence="5">
    <location>
        <begin position="172"/>
        <end position="194"/>
    </location>
</feature>
<dbReference type="Gene3D" id="3.30.160.60">
    <property type="entry name" value="Classic Zinc Finger"/>
    <property type="match status" value="3"/>
</dbReference>
<dbReference type="GO" id="GO:0000977">
    <property type="term" value="F:RNA polymerase II transcription regulatory region sequence-specific DNA binding"/>
    <property type="evidence" value="ECO:0007669"/>
    <property type="project" value="TreeGrafter"/>
</dbReference>
<evidence type="ECO:0000313" key="6">
    <source>
        <dbReference type="EMBL" id="KZL68713.1"/>
    </source>
</evidence>
<dbReference type="GO" id="GO:0005634">
    <property type="term" value="C:nucleus"/>
    <property type="evidence" value="ECO:0007669"/>
    <property type="project" value="TreeGrafter"/>
</dbReference>
<dbReference type="InterPro" id="IPR013087">
    <property type="entry name" value="Znf_C2H2_type"/>
</dbReference>
<feature type="domain" description="C2H2-type" evidence="5">
    <location>
        <begin position="237"/>
        <end position="259"/>
    </location>
</feature>
<dbReference type="EMBL" id="LFIV01000121">
    <property type="protein sequence ID" value="KZL68713.1"/>
    <property type="molecule type" value="Genomic_DNA"/>
</dbReference>
<evidence type="ECO:0000313" key="7">
    <source>
        <dbReference type="Proteomes" id="UP000076552"/>
    </source>
</evidence>
<keyword evidence="7" id="KW-1185">Reference proteome</keyword>
<dbReference type="GO" id="GO:0000981">
    <property type="term" value="F:DNA-binding transcription factor activity, RNA polymerase II-specific"/>
    <property type="evidence" value="ECO:0007669"/>
    <property type="project" value="TreeGrafter"/>
</dbReference>
<dbReference type="STRING" id="708197.A0A161WAZ6"/>
<dbReference type="GO" id="GO:0008270">
    <property type="term" value="F:zinc ion binding"/>
    <property type="evidence" value="ECO:0007669"/>
    <property type="project" value="UniProtKB-KW"/>
</dbReference>
<dbReference type="SMART" id="SM00355">
    <property type="entry name" value="ZnF_C2H2"/>
    <property type="match status" value="7"/>
</dbReference>
<proteinExistence type="predicted"/>
<keyword evidence="2" id="KW-0677">Repeat</keyword>
<keyword evidence="1" id="KW-0479">Metal-binding</keyword>
<feature type="domain" description="C2H2-type" evidence="5">
    <location>
        <begin position="199"/>
        <end position="222"/>
    </location>
</feature>
<dbReference type="InterPro" id="IPR036236">
    <property type="entry name" value="Znf_C2H2_sf"/>
</dbReference>
<dbReference type="PANTHER" id="PTHR24409:SF295">
    <property type="entry name" value="AZ2-RELATED"/>
    <property type="match status" value="1"/>
</dbReference>
<gene>
    <name evidence="6" type="ORF">CT0861_07176</name>
</gene>
<accession>A0A161WAZ6</accession>
<dbReference type="Proteomes" id="UP000076552">
    <property type="component" value="Unassembled WGS sequence"/>
</dbReference>
<keyword evidence="4" id="KW-0862">Zinc</keyword>
<organism evidence="6 7">
    <name type="scientific">Colletotrichum tofieldiae</name>
    <dbReference type="NCBI Taxonomy" id="708197"/>
    <lineage>
        <taxon>Eukaryota</taxon>
        <taxon>Fungi</taxon>
        <taxon>Dikarya</taxon>
        <taxon>Ascomycota</taxon>
        <taxon>Pezizomycotina</taxon>
        <taxon>Sordariomycetes</taxon>
        <taxon>Hypocreomycetidae</taxon>
        <taxon>Glomerellales</taxon>
        <taxon>Glomerellaceae</taxon>
        <taxon>Colletotrichum</taxon>
        <taxon>Colletotrichum spaethianum species complex</taxon>
    </lineage>
</organism>
<sequence length="459" mass="52292">MVMPPGFVPLRQHYHTRFFRDSYTSTQPDFHSPLQRTATSTPVTMSDNITWTSDFDRFLAGMDAPEHAADMSFLDLLDPTGYYDFDHVDGGALGAAEPLDPQTNVHPITARVGKLHSICVEDETTYPPLSGAEDGSARIPLMVDTPSFSDPRMSLPFTTASEHTSERKGFTCAECNKNWIYEPDLSWHVRILGHKAFVCSVPGCKDGFIRKTERDAHQRRPHLEDHGRVQLDHPLTCVECKVKFRYNSKLQEHAIEAQHSPYSCVCGKTFARLDVLNRHLDSLGTGLPKFPCQFCKRHRGKDGFRRRDHLLQHVRGYHKFEAEGKIDDILPSRRGKHLAPPVCSYRGCPQYRDDSFSKLGPDEQQRTKPFASQSEYTKHMKTVHSFTPFPCTVLGCNKTGSKGYVREKDLVNHKKKEHPDTASYVPEKRDTRIACRYPNCQARLHSNSMKYHMAIHPPI</sequence>
<dbReference type="PANTHER" id="PTHR24409">
    <property type="entry name" value="ZINC FINGER PROTEIN 142"/>
    <property type="match status" value="1"/>
</dbReference>
<evidence type="ECO:0000256" key="1">
    <source>
        <dbReference type="ARBA" id="ARBA00022723"/>
    </source>
</evidence>
<keyword evidence="3" id="KW-0863">Zinc-finger</keyword>
<dbReference type="AlphaFoldDB" id="A0A161WAZ6"/>
<protein>
    <submittedName>
        <fullName evidence="6">CROL alpha</fullName>
    </submittedName>
</protein>
<evidence type="ECO:0000259" key="5">
    <source>
        <dbReference type="PROSITE" id="PS00028"/>
    </source>
</evidence>
<evidence type="ECO:0000256" key="3">
    <source>
        <dbReference type="ARBA" id="ARBA00022771"/>
    </source>
</evidence>
<dbReference type="PROSITE" id="PS00028">
    <property type="entry name" value="ZINC_FINGER_C2H2_1"/>
    <property type="match status" value="3"/>
</dbReference>
<evidence type="ECO:0000256" key="2">
    <source>
        <dbReference type="ARBA" id="ARBA00022737"/>
    </source>
</evidence>
<dbReference type="SUPFAM" id="SSF57667">
    <property type="entry name" value="beta-beta-alpha zinc fingers"/>
    <property type="match status" value="1"/>
</dbReference>
<name>A0A161WAZ6_9PEZI</name>
<reference evidence="6 7" key="1">
    <citation type="submission" date="2015-06" db="EMBL/GenBank/DDBJ databases">
        <title>Survival trade-offs in plant roots during colonization by closely related pathogenic and mutualistic fungi.</title>
        <authorList>
            <person name="Hacquard S."/>
            <person name="Kracher B."/>
            <person name="Hiruma K."/>
            <person name="Weinman A."/>
            <person name="Muench P."/>
            <person name="Garrido Oter R."/>
            <person name="Ver Loren van Themaat E."/>
            <person name="Dallerey J.-F."/>
            <person name="Damm U."/>
            <person name="Henrissat B."/>
            <person name="Lespinet O."/>
            <person name="Thon M."/>
            <person name="Kemen E."/>
            <person name="McHardy A.C."/>
            <person name="Schulze-Lefert P."/>
            <person name="O'Connell R.J."/>
        </authorList>
    </citation>
    <scope>NUCLEOTIDE SEQUENCE [LARGE SCALE GENOMIC DNA]</scope>
    <source>
        <strain evidence="6 7">0861</strain>
    </source>
</reference>
<comment type="caution">
    <text evidence="6">The sequence shown here is derived from an EMBL/GenBank/DDBJ whole genome shotgun (WGS) entry which is preliminary data.</text>
</comment>
<evidence type="ECO:0000256" key="4">
    <source>
        <dbReference type="ARBA" id="ARBA00022833"/>
    </source>
</evidence>